<feature type="compositionally biased region" description="Low complexity" evidence="2">
    <location>
        <begin position="148"/>
        <end position="166"/>
    </location>
</feature>
<organism evidence="4 5">
    <name type="scientific">Mesorhabditis spiculigera</name>
    <dbReference type="NCBI Taxonomy" id="96644"/>
    <lineage>
        <taxon>Eukaryota</taxon>
        <taxon>Metazoa</taxon>
        <taxon>Ecdysozoa</taxon>
        <taxon>Nematoda</taxon>
        <taxon>Chromadorea</taxon>
        <taxon>Rhabditida</taxon>
        <taxon>Rhabditina</taxon>
        <taxon>Rhabditomorpha</taxon>
        <taxon>Rhabditoidea</taxon>
        <taxon>Rhabditidae</taxon>
        <taxon>Mesorhabditinae</taxon>
        <taxon>Mesorhabditis</taxon>
    </lineage>
</organism>
<gene>
    <name evidence="4" type="ORF">MSPICULIGERA_LOCUS22952</name>
    <name evidence="3" type="ORF">MSPICULIGERA_LOCUS3897</name>
</gene>
<dbReference type="EMBL" id="CATQJA010001013">
    <property type="protein sequence ID" value="CAJ0565245.1"/>
    <property type="molecule type" value="Genomic_DNA"/>
</dbReference>
<dbReference type="PANTHER" id="PTHR13356:SF0">
    <property type="entry name" value="SOSS COMPLEX SUBUNIT B HOMOLOG"/>
    <property type="match status" value="1"/>
</dbReference>
<dbReference type="GO" id="GO:0010212">
    <property type="term" value="P:response to ionizing radiation"/>
    <property type="evidence" value="ECO:0007669"/>
    <property type="project" value="TreeGrafter"/>
</dbReference>
<sequence length="177" mass="19573">MEQPLQKPDLISSITPTSKNFSLIVIVIERGSIRTRAHGEQVHTLKVADSSGSIMLDIATGEYFNVIRVGDVLRLRNLSTNVFMLQLKVHCGKQSELARISYFHMDFSELPNMSEPNQAHAAYQKPPRGDPAAQQQLRDPRRPGPPMQAAAQSRSNPAAAPQAQRQGVRDPRVARGV</sequence>
<dbReference type="Gene3D" id="2.40.50.140">
    <property type="entry name" value="Nucleic acid-binding proteins"/>
    <property type="match status" value="1"/>
</dbReference>
<dbReference type="EMBL" id="CATQJA010002701">
    <property type="protein sequence ID" value="CAJ0584917.1"/>
    <property type="molecule type" value="Genomic_DNA"/>
</dbReference>
<name>A0AA36DCD8_9BILA</name>
<evidence type="ECO:0000313" key="3">
    <source>
        <dbReference type="EMBL" id="CAJ0565245.1"/>
    </source>
</evidence>
<dbReference type="InterPro" id="IPR051231">
    <property type="entry name" value="SOSS-B"/>
</dbReference>
<dbReference type="Proteomes" id="UP001177023">
    <property type="component" value="Unassembled WGS sequence"/>
</dbReference>
<feature type="compositionally biased region" description="Basic and acidic residues" evidence="2">
    <location>
        <begin position="167"/>
        <end position="177"/>
    </location>
</feature>
<evidence type="ECO:0000256" key="2">
    <source>
        <dbReference type="SAM" id="MobiDB-lite"/>
    </source>
</evidence>
<keyword evidence="1" id="KW-0238">DNA-binding</keyword>
<accession>A0AA36DCD8</accession>
<protein>
    <submittedName>
        <fullName evidence="4">Uncharacterized protein</fullName>
    </submittedName>
</protein>
<dbReference type="GO" id="GO:0000724">
    <property type="term" value="P:double-strand break repair via homologous recombination"/>
    <property type="evidence" value="ECO:0007669"/>
    <property type="project" value="TreeGrafter"/>
</dbReference>
<evidence type="ECO:0000313" key="4">
    <source>
        <dbReference type="EMBL" id="CAJ0584917.1"/>
    </source>
</evidence>
<dbReference type="GO" id="GO:0044818">
    <property type="term" value="P:mitotic G2/M transition checkpoint"/>
    <property type="evidence" value="ECO:0007669"/>
    <property type="project" value="TreeGrafter"/>
</dbReference>
<proteinExistence type="predicted"/>
<feature type="region of interest" description="Disordered" evidence="2">
    <location>
        <begin position="118"/>
        <end position="177"/>
    </location>
</feature>
<reference evidence="4" key="1">
    <citation type="submission" date="2023-06" db="EMBL/GenBank/DDBJ databases">
        <authorList>
            <person name="Delattre M."/>
        </authorList>
    </citation>
    <scope>NUCLEOTIDE SEQUENCE</scope>
    <source>
        <strain evidence="4">AF72</strain>
    </source>
</reference>
<keyword evidence="5" id="KW-1185">Reference proteome</keyword>
<dbReference type="GO" id="GO:0070876">
    <property type="term" value="C:SOSS complex"/>
    <property type="evidence" value="ECO:0007669"/>
    <property type="project" value="TreeGrafter"/>
</dbReference>
<evidence type="ECO:0000256" key="1">
    <source>
        <dbReference type="ARBA" id="ARBA00023125"/>
    </source>
</evidence>
<dbReference type="GO" id="GO:0003677">
    <property type="term" value="F:DNA binding"/>
    <property type="evidence" value="ECO:0007669"/>
    <property type="project" value="UniProtKB-KW"/>
</dbReference>
<dbReference type="AlphaFoldDB" id="A0AA36DCD8"/>
<dbReference type="PANTHER" id="PTHR13356">
    <property type="entry name" value="OB FOLD NUCLEIC ACID BINDING PROTEIN-RELATED"/>
    <property type="match status" value="1"/>
</dbReference>
<evidence type="ECO:0000313" key="5">
    <source>
        <dbReference type="Proteomes" id="UP001177023"/>
    </source>
</evidence>
<feature type="non-terminal residue" evidence="4">
    <location>
        <position position="1"/>
    </location>
</feature>
<comment type="caution">
    <text evidence="4">The sequence shown here is derived from an EMBL/GenBank/DDBJ whole genome shotgun (WGS) entry which is preliminary data.</text>
</comment>
<dbReference type="SUPFAM" id="SSF50249">
    <property type="entry name" value="Nucleic acid-binding proteins"/>
    <property type="match status" value="1"/>
</dbReference>
<dbReference type="InterPro" id="IPR012340">
    <property type="entry name" value="NA-bd_OB-fold"/>
</dbReference>